<dbReference type="AlphaFoldDB" id="A0A9P7H1I2"/>
<gene>
    <name evidence="1" type="ORF">KAF25_003571</name>
</gene>
<name>A0A9P7H1I2_9HYPO</name>
<accession>A0A9P7H1I2</accession>
<evidence type="ECO:0000313" key="2">
    <source>
        <dbReference type="Proteomes" id="UP000782241"/>
    </source>
</evidence>
<dbReference type="Proteomes" id="UP000782241">
    <property type="component" value="Unassembled WGS sequence"/>
</dbReference>
<sequence>MNPKDTSQLGTVEVLEPAHREAFEQALMRVLGTAVAETTFAQIIDGLPLYESYAEFHWPQDGHPATHHTKLCSGMLDKAREFRSAFLPESLSFKLPLLSAFAETTIGSKGYHLRILELLAVSCHQIAVYLYQRDGINHKQIEFQRWIDGPRDMTRWDSFRHPSAFCHTFYTDVEQYPNGVADVAGYWAEAKIFGGVLLFDRGESETECKELYLHAGRRGGPYTIFPLTTDQFQALIDFLLGDLDSTDSRESPFPFRASSKNRWRWDDWDAIARYHIFRDKYERYFQPTKPPPNYRSSIDWPEIADDLYLIDAMHEHWNGRPVDKDEIRAALERLKQITPSSPAWHNRETRHSWTDVLFK</sequence>
<keyword evidence="2" id="KW-1185">Reference proteome</keyword>
<organism evidence="1 2">
    <name type="scientific">Fusarium avenaceum</name>
    <dbReference type="NCBI Taxonomy" id="40199"/>
    <lineage>
        <taxon>Eukaryota</taxon>
        <taxon>Fungi</taxon>
        <taxon>Dikarya</taxon>
        <taxon>Ascomycota</taxon>
        <taxon>Pezizomycotina</taxon>
        <taxon>Sordariomycetes</taxon>
        <taxon>Hypocreomycetidae</taxon>
        <taxon>Hypocreales</taxon>
        <taxon>Nectriaceae</taxon>
        <taxon>Fusarium</taxon>
        <taxon>Fusarium tricinctum species complex</taxon>
    </lineage>
</organism>
<comment type="caution">
    <text evidence="1">The sequence shown here is derived from an EMBL/GenBank/DDBJ whole genome shotgun (WGS) entry which is preliminary data.</text>
</comment>
<reference evidence="1" key="1">
    <citation type="submission" date="2021-04" db="EMBL/GenBank/DDBJ databases">
        <title>Draft genome of Fusarium avenaceum strain F156N33, isolated from an atmospheric sample in Virginia.</title>
        <authorList>
            <person name="Yang S."/>
            <person name="Vinatzer B.A."/>
            <person name="Coleman J."/>
        </authorList>
    </citation>
    <scope>NUCLEOTIDE SEQUENCE</scope>
    <source>
        <strain evidence="1">F156N33</strain>
    </source>
</reference>
<proteinExistence type="predicted"/>
<evidence type="ECO:0000313" key="1">
    <source>
        <dbReference type="EMBL" id="KAG5660049.1"/>
    </source>
</evidence>
<dbReference type="EMBL" id="JAGPUO010000010">
    <property type="protein sequence ID" value="KAG5660049.1"/>
    <property type="molecule type" value="Genomic_DNA"/>
</dbReference>
<protein>
    <submittedName>
        <fullName evidence="1">Uncharacterized protein</fullName>
    </submittedName>
</protein>